<keyword evidence="2 8" id="KW-0813">Transport</keyword>
<dbReference type="Pfam" id="PF07715">
    <property type="entry name" value="Plug"/>
    <property type="match status" value="1"/>
</dbReference>
<dbReference type="Proteomes" id="UP001419910">
    <property type="component" value="Unassembled WGS sequence"/>
</dbReference>
<proteinExistence type="inferred from homology"/>
<feature type="region of interest" description="Disordered" evidence="10">
    <location>
        <begin position="512"/>
        <end position="534"/>
    </location>
</feature>
<dbReference type="Gene3D" id="2.170.130.10">
    <property type="entry name" value="TonB-dependent receptor, plug domain"/>
    <property type="match status" value="1"/>
</dbReference>
<evidence type="ECO:0000256" key="6">
    <source>
        <dbReference type="ARBA" id="ARBA00023136"/>
    </source>
</evidence>
<sequence length="1031" mass="109930">MVGSNVSMRIGALAAVSMLSIVIAQQASAQQAAQGAEQAAPEAKEAGPDIVVTGSRIAGTKITAALPVTVLSENDIAATGAVSGDELFRSIPQMGDVPFNSTNGAVSSNFARGDVGSVNLRNLGIGNTLVLLNGRRVVQNPGSQANSDLVPVITYNTNAIPTSGLARLEVLRDGAAALYGTDAVAGVVNTVLRDNIDGGTLDVQYGGAEGTGLREFSTNGDLGRNFAGGRGNISLFFEYTNRTALSSQDQDFTRSADRRPDYVGTAFEGLNTLDRRSTLSSWGDFLTQNFAGAVKQGTTALTTAGGAFSTQPSANGGCQVQLSGGICLDDGNRATSGADRNTRSDATANYPISLIPKLDRLNLYATSHFDINDDLTVFGEFGYYYAKTRSVQDGVFSIGSIPMTIPASNYWNPFGPVTFANGTTNPNRLPGLNIPAAGIPIRLVNYRFDDLGPTVVDVTTQQFRALAGLRGNALGFHWESALLYSEARSRDVQDGISATLLQQQLALSTPDAYNPFNGGNPANPTGPDSSPSSQAALNAIRVKAVRFDKTTLAQWDFRASKADLFALPGGNVGMAFGAEVRRDTQLDDRDPRVDGTITWTDSVTGTVQPSDLYGVSPTPDTRGSRTVAAAYTEFAVPLISPKMGVPLIRNLELQLAGRYEHYSDFGSVAKPKVAAAWDIFDGLRIRGSWAQGFRAPNLEQVNATLVTRGNTRTDYVRCEADLRAGRITNFTQCGRTVVATAQRAGNPSLEPETSDSWTVGAVLQPKLLPESLGRITFTVDYWTVKQKGIVGVFGEGNALIRDYLLRTQGSSDPNVIRLAPTADDVAAFAGTGLAPVGQVLYVKDIYQNLLPQTVRGLDFGFNASLHDTGIGNFSLSTNVAYMIEFYRSPSPGIQALLDARAAGQINAGTIITGGGDQLRQSGLPKWKWSTSLTWSLARFQAGLFTQYTGSVLDTGVVDANGNYPVVDGQMTANLYVQYELGGSLLNKTRIRLGVRNLTNARPPISSGSNGYLGALYEPYRRYWYASVRKEF</sequence>
<evidence type="ECO:0000256" key="10">
    <source>
        <dbReference type="SAM" id="MobiDB-lite"/>
    </source>
</evidence>
<dbReference type="InterPro" id="IPR036942">
    <property type="entry name" value="Beta-barrel_TonB_sf"/>
</dbReference>
<comment type="similarity">
    <text evidence="8 9">Belongs to the TonB-dependent receptor family.</text>
</comment>
<feature type="domain" description="TonB-dependent receptor-like beta-barrel" evidence="12">
    <location>
        <begin position="450"/>
        <end position="997"/>
    </location>
</feature>
<reference evidence="14 15" key="1">
    <citation type="submission" date="2024-05" db="EMBL/GenBank/DDBJ databases">
        <authorList>
            <person name="Liu Q."/>
            <person name="Xin Y.-H."/>
        </authorList>
    </citation>
    <scope>NUCLEOTIDE SEQUENCE [LARGE SCALE GENOMIC DNA]</scope>
    <source>
        <strain evidence="14 15">CGMCC 1.10181</strain>
    </source>
</reference>
<dbReference type="RefSeq" id="WP_345840358.1">
    <property type="nucleotide sequence ID" value="NZ_JBDIME010000001.1"/>
</dbReference>
<dbReference type="PROSITE" id="PS52016">
    <property type="entry name" value="TONB_DEPENDENT_REC_3"/>
    <property type="match status" value="1"/>
</dbReference>
<evidence type="ECO:0000256" key="3">
    <source>
        <dbReference type="ARBA" id="ARBA00022452"/>
    </source>
</evidence>
<evidence type="ECO:0000256" key="1">
    <source>
        <dbReference type="ARBA" id="ARBA00004571"/>
    </source>
</evidence>
<evidence type="ECO:0000256" key="5">
    <source>
        <dbReference type="ARBA" id="ARBA00023077"/>
    </source>
</evidence>
<feature type="chain" id="PRO_5047417858" evidence="11">
    <location>
        <begin position="30"/>
        <end position="1031"/>
    </location>
</feature>
<evidence type="ECO:0000259" key="12">
    <source>
        <dbReference type="Pfam" id="PF00593"/>
    </source>
</evidence>
<evidence type="ECO:0000313" key="15">
    <source>
        <dbReference type="Proteomes" id="UP001419910"/>
    </source>
</evidence>
<evidence type="ECO:0000313" key="14">
    <source>
        <dbReference type="EMBL" id="MEN2788027.1"/>
    </source>
</evidence>
<feature type="signal peptide" evidence="11">
    <location>
        <begin position="1"/>
        <end position="29"/>
    </location>
</feature>
<evidence type="ECO:0000256" key="4">
    <source>
        <dbReference type="ARBA" id="ARBA00022692"/>
    </source>
</evidence>
<dbReference type="EMBL" id="JBDIME010000001">
    <property type="protein sequence ID" value="MEN2788027.1"/>
    <property type="molecule type" value="Genomic_DNA"/>
</dbReference>
<keyword evidence="7 8" id="KW-0998">Cell outer membrane</keyword>
<accession>A0ABU9XWW2</accession>
<evidence type="ECO:0000256" key="8">
    <source>
        <dbReference type="PROSITE-ProRule" id="PRU01360"/>
    </source>
</evidence>
<keyword evidence="15" id="KW-1185">Reference proteome</keyword>
<keyword evidence="4 8" id="KW-0812">Transmembrane</keyword>
<name>A0ABU9XWW2_9SPHN</name>
<dbReference type="PANTHER" id="PTHR47234:SF2">
    <property type="entry name" value="TONB-DEPENDENT RECEPTOR"/>
    <property type="match status" value="1"/>
</dbReference>
<evidence type="ECO:0000259" key="13">
    <source>
        <dbReference type="Pfam" id="PF07715"/>
    </source>
</evidence>
<evidence type="ECO:0000256" key="7">
    <source>
        <dbReference type="ARBA" id="ARBA00023237"/>
    </source>
</evidence>
<feature type="domain" description="TonB-dependent receptor plug" evidence="13">
    <location>
        <begin position="63"/>
        <end position="187"/>
    </location>
</feature>
<comment type="caution">
    <text evidence="14">The sequence shown here is derived from an EMBL/GenBank/DDBJ whole genome shotgun (WGS) entry which is preliminary data.</text>
</comment>
<keyword evidence="14" id="KW-0675">Receptor</keyword>
<dbReference type="SUPFAM" id="SSF56935">
    <property type="entry name" value="Porins"/>
    <property type="match status" value="1"/>
</dbReference>
<keyword evidence="6 8" id="KW-0472">Membrane</keyword>
<evidence type="ECO:0000256" key="9">
    <source>
        <dbReference type="RuleBase" id="RU003357"/>
    </source>
</evidence>
<keyword evidence="5 9" id="KW-0798">TonB box</keyword>
<evidence type="ECO:0000256" key="2">
    <source>
        <dbReference type="ARBA" id="ARBA00022448"/>
    </source>
</evidence>
<keyword evidence="11" id="KW-0732">Signal</keyword>
<dbReference type="Gene3D" id="2.40.170.20">
    <property type="entry name" value="TonB-dependent receptor, beta-barrel domain"/>
    <property type="match status" value="1"/>
</dbReference>
<feature type="compositionally biased region" description="Polar residues" evidence="10">
    <location>
        <begin position="520"/>
        <end position="534"/>
    </location>
</feature>
<dbReference type="InterPro" id="IPR012910">
    <property type="entry name" value="Plug_dom"/>
</dbReference>
<comment type="subcellular location">
    <subcellularLocation>
        <location evidence="1 8">Cell outer membrane</location>
        <topology evidence="1 8">Multi-pass membrane protein</topology>
    </subcellularLocation>
</comment>
<dbReference type="InterPro" id="IPR039426">
    <property type="entry name" value="TonB-dep_rcpt-like"/>
</dbReference>
<evidence type="ECO:0000256" key="11">
    <source>
        <dbReference type="SAM" id="SignalP"/>
    </source>
</evidence>
<dbReference type="Pfam" id="PF00593">
    <property type="entry name" value="TonB_dep_Rec_b-barrel"/>
    <property type="match status" value="1"/>
</dbReference>
<protein>
    <submittedName>
        <fullName evidence="14">TonB-dependent receptor</fullName>
    </submittedName>
</protein>
<dbReference type="InterPro" id="IPR000531">
    <property type="entry name" value="Beta-barrel_TonB"/>
</dbReference>
<dbReference type="InterPro" id="IPR037066">
    <property type="entry name" value="Plug_dom_sf"/>
</dbReference>
<keyword evidence="3 8" id="KW-1134">Transmembrane beta strand</keyword>
<organism evidence="14 15">
    <name type="scientific">Sphingomonas oligophenolica</name>
    <dbReference type="NCBI Taxonomy" id="301154"/>
    <lineage>
        <taxon>Bacteria</taxon>
        <taxon>Pseudomonadati</taxon>
        <taxon>Pseudomonadota</taxon>
        <taxon>Alphaproteobacteria</taxon>
        <taxon>Sphingomonadales</taxon>
        <taxon>Sphingomonadaceae</taxon>
        <taxon>Sphingomonas</taxon>
    </lineage>
</organism>
<dbReference type="PANTHER" id="PTHR47234">
    <property type="match status" value="1"/>
</dbReference>
<gene>
    <name evidence="14" type="ORF">ABC974_00155</name>
</gene>